<accession>A0A0R0M0R6</accession>
<dbReference type="Proteomes" id="UP000051530">
    <property type="component" value="Unassembled WGS sequence"/>
</dbReference>
<protein>
    <submittedName>
        <fullName evidence="2">Uncharacterized protein</fullName>
    </submittedName>
</protein>
<dbReference type="EMBL" id="LGUB01000005">
    <property type="protein sequence ID" value="KRH95122.1"/>
    <property type="molecule type" value="Genomic_DNA"/>
</dbReference>
<evidence type="ECO:0000313" key="3">
    <source>
        <dbReference type="Proteomes" id="UP000051530"/>
    </source>
</evidence>
<keyword evidence="1" id="KW-0812">Transmembrane</keyword>
<comment type="caution">
    <text evidence="2">The sequence shown here is derived from an EMBL/GenBank/DDBJ whole genome shotgun (WGS) entry which is preliminary data.</text>
</comment>
<keyword evidence="3" id="KW-1185">Reference proteome</keyword>
<dbReference type="OrthoDB" id="10423034at2759"/>
<organism evidence="2 3">
    <name type="scientific">Pseudoloma neurophilia</name>
    <dbReference type="NCBI Taxonomy" id="146866"/>
    <lineage>
        <taxon>Eukaryota</taxon>
        <taxon>Fungi</taxon>
        <taxon>Fungi incertae sedis</taxon>
        <taxon>Microsporidia</taxon>
        <taxon>Pseudoloma</taxon>
    </lineage>
</organism>
<feature type="transmembrane region" description="Helical" evidence="1">
    <location>
        <begin position="21"/>
        <end position="39"/>
    </location>
</feature>
<gene>
    <name evidence="2" type="ORF">M153_2500010065</name>
</gene>
<dbReference type="VEuPathDB" id="MicrosporidiaDB:M153_2500010065"/>
<keyword evidence="1" id="KW-1133">Transmembrane helix</keyword>
<feature type="transmembrane region" description="Helical" evidence="1">
    <location>
        <begin position="59"/>
        <end position="78"/>
    </location>
</feature>
<sequence length="116" mass="13073">MSISSILSFSAGIFAAKYYPIKRPITVGLLGATTLFYTGSMLEWDNLVALQPIKPYRPGFWAICGGMSSLGLITGGLFRQFDKKFSSKFFMDVFGQKRVFSLPFEKTNLLKNHRFI</sequence>
<evidence type="ECO:0000256" key="1">
    <source>
        <dbReference type="SAM" id="Phobius"/>
    </source>
</evidence>
<dbReference type="AlphaFoldDB" id="A0A0R0M0R6"/>
<keyword evidence="1" id="KW-0472">Membrane</keyword>
<evidence type="ECO:0000313" key="2">
    <source>
        <dbReference type="EMBL" id="KRH95122.1"/>
    </source>
</evidence>
<name>A0A0R0M0R6_9MICR</name>
<proteinExistence type="predicted"/>
<reference evidence="2 3" key="1">
    <citation type="submission" date="2015-07" db="EMBL/GenBank/DDBJ databases">
        <title>The genome of Pseudoloma neurophilia, a relevant intracellular parasite of the zebrafish.</title>
        <authorList>
            <person name="Ndikumana S."/>
            <person name="Pelin A."/>
            <person name="Sanders J."/>
            <person name="Corradi N."/>
        </authorList>
    </citation>
    <scope>NUCLEOTIDE SEQUENCE [LARGE SCALE GENOMIC DNA]</scope>
    <source>
        <strain evidence="2 3">MK1</strain>
    </source>
</reference>